<reference evidence="6 7" key="2">
    <citation type="journal article" date="2022" name="Mol. Biol. Evol.">
        <title>Comparative Genomics Reveals Insights into the Divergent Evolution of Astigmatic Mites and Household Pest Adaptations.</title>
        <authorList>
            <person name="Xiong Q."/>
            <person name="Wan A.T."/>
            <person name="Liu X."/>
            <person name="Fung C.S."/>
            <person name="Xiao X."/>
            <person name="Malainual N."/>
            <person name="Hou J."/>
            <person name="Wang L."/>
            <person name="Wang M."/>
            <person name="Yang K.Y."/>
            <person name="Cui Y."/>
            <person name="Leung E.L."/>
            <person name="Nong W."/>
            <person name="Shin S.K."/>
            <person name="Au S.W."/>
            <person name="Jeong K.Y."/>
            <person name="Chew F.T."/>
            <person name="Hui J.H."/>
            <person name="Leung T.F."/>
            <person name="Tungtrongchitr A."/>
            <person name="Zhong N."/>
            <person name="Liu Z."/>
            <person name="Tsui S.K."/>
        </authorList>
    </citation>
    <scope>NUCLEOTIDE SEQUENCE [LARGE SCALE GENOMIC DNA]</scope>
    <source>
        <strain evidence="6">Derp</strain>
    </source>
</reference>
<dbReference type="InterPro" id="IPR003123">
    <property type="entry name" value="VPS9"/>
</dbReference>
<sequence length="1455" mass="165488">MSIKSTTKYLIQKHPLSPKNYHPNVNDDIFDVIIVNDQQQQQSQPPSPPSPFANRITNNKERSPPPSPPEPYNDQIIIDINNRQQQQFEIINKSSTTTTTADNHYHQKRQQQQNRCRISGTTEQSTTTTNDCQSKSKSSTTTIITNNNSFEQKNSFINQTIRLQFECNFEQTKSDYLNHHHQQPTTTTKSSIINRLPMNNTFTTFQSTPVITKNHLNSSLKSHSFDNQNSNSNQTFEHMNQSNSKLNNSCCLSSATFISSSNQSPKTITSFINEKMKELPPSSTTTQQQESEDSAADVSYERTTSDLAESDLEDATTTTLTTVDTTNAITNLQDNIKELSYDQRFKMTQTIWYLPHINRATVVHYLQRKAVGVFIVRQSSKPNTMAVSVRLPQGRGQEFWQSKFVSLKQLPKNSLNNETLAMINQNQNQKSEESQQKQQQSTTKQYNRQQARRNNSNSSESNQSNKSSSMSMSPRPPSFDVRSRRNTSTDSASPPTTTTNNIFDRKNHIQIQQQQQQKISTLNELLSPMSMTESEIEMAKFSLQRKIAPNILEVDEYDDDDISNEKSLINRNYYNQMINQATSSPIIIEDDEIKNQKTPSPAPAHAIASFPSHHSEQLLHSLPCDVQQSVKCDVCTQTYDTNKNLQQPQQNGRITRANSSLSCFYMDPIDALVAINQQQQQPKRHSDPELASKNSQNTMDTLETNHQQQQSTFTMSHSLESLLENFRHRFATAASGSELYSIRETILNERRNQFIQQQQQQQQTNVPKHDTGFSTVDSAWQWHSVVGQNDHNGGIINRSAAAQLEHLKRSSITTNGSMKSDITTVEDLISAKAPELAVPKITHIDSINMIHKQQDQQCCNNDRERKLTAKSIATDVCTEFSEPWNRDIVESLFISELHQGDIHQQSNHQIDDDDDDNNSTRQLLNNDLINFNSFLLNQEQHLHGGVGLLSQTNEDDYDSVAEDEIIDDSLTNNNHQGQFFKRDDSQITLKDKNQQSSRNSSSTTTDDGIKLNIAFNISNYVFELASRKDNTFAKSIDNFIECTKETTDPNPSVILGYVRQFMNGMKNYLIKHGEGDFINVVQNERSRLKPNQFLNIDSILEVSLQKLIIKPLKNFLYELFIRSHTMSGSLKILSTNIKLAQNKSPEELGIRPELLPIEPRIMAEIQKNLRRLQQSYSPIKKLEHLLKCIAILNGNFKEKLSKFDGDNNKQQKTKQSKSNRAFNGDDLLPMLVYLIVHCGVISAEIESEYMLGLLHPSILNGEGSYYLTVLSSAIQVLKTMYTADNARSLEDIITLNNGNNTNGQSSLFSMLRSQPSENLQRQMNSSNKIMNGKSLATTIVTSNPLALPSIANMQAYMKIMIPNELTSIITCKTVPVRHNMTTKEVCRMIAHTFRITNPEDYSLYRIKENGLEEIQLLDNEYPQVIKSELMARNESTMFAYKRCDAKFIWPITSPN</sequence>
<dbReference type="Gene3D" id="1.20.1050.80">
    <property type="entry name" value="VPS9 domain"/>
    <property type="match status" value="1"/>
</dbReference>
<feature type="region of interest" description="Disordered" evidence="3">
    <location>
        <begin position="278"/>
        <end position="308"/>
    </location>
</feature>
<gene>
    <name evidence="6" type="primary">RIN2</name>
    <name evidence="6" type="ORF">DERP_003798</name>
</gene>
<dbReference type="InterPro" id="IPR037191">
    <property type="entry name" value="VPS9_dom_sf"/>
</dbReference>
<feature type="compositionally biased region" description="Low complexity" evidence="3">
    <location>
        <begin position="121"/>
        <end position="139"/>
    </location>
</feature>
<feature type="region of interest" description="Disordered" evidence="3">
    <location>
        <begin position="38"/>
        <end position="74"/>
    </location>
</feature>
<feature type="region of interest" description="Disordered" evidence="3">
    <location>
        <begin position="967"/>
        <end position="1005"/>
    </location>
</feature>
<proteinExistence type="inferred from homology"/>
<dbReference type="InterPro" id="IPR036860">
    <property type="entry name" value="SH2_dom_sf"/>
</dbReference>
<dbReference type="Pfam" id="PF00017">
    <property type="entry name" value="SH2"/>
    <property type="match status" value="1"/>
</dbReference>
<evidence type="ECO:0000259" key="5">
    <source>
        <dbReference type="PROSITE" id="PS51205"/>
    </source>
</evidence>
<dbReference type="SUPFAM" id="SSF54236">
    <property type="entry name" value="Ubiquitin-like"/>
    <property type="match status" value="1"/>
</dbReference>
<feature type="compositionally biased region" description="Basic and acidic residues" evidence="3">
    <location>
        <begin position="980"/>
        <end position="993"/>
    </location>
</feature>
<dbReference type="Gene3D" id="3.30.505.10">
    <property type="entry name" value="SH2 domain"/>
    <property type="match status" value="1"/>
</dbReference>
<dbReference type="InterPro" id="IPR000159">
    <property type="entry name" value="RA_dom"/>
</dbReference>
<keyword evidence="7" id="KW-1185">Reference proteome</keyword>
<dbReference type="SUPFAM" id="SSF109993">
    <property type="entry name" value="VPS9 domain"/>
    <property type="match status" value="1"/>
</dbReference>
<accession>A0ABQ8JLM1</accession>
<evidence type="ECO:0000256" key="3">
    <source>
        <dbReference type="SAM" id="MobiDB-lite"/>
    </source>
</evidence>
<evidence type="ECO:0000256" key="1">
    <source>
        <dbReference type="ARBA" id="ARBA00006919"/>
    </source>
</evidence>
<name>A0ABQ8JLM1_DERPT</name>
<dbReference type="PANTHER" id="PTHR23101">
    <property type="entry name" value="RAB GDP/GTP EXCHANGE FACTOR"/>
    <property type="match status" value="1"/>
</dbReference>
<dbReference type="Proteomes" id="UP000887458">
    <property type="component" value="Unassembled WGS sequence"/>
</dbReference>
<evidence type="ECO:0000259" key="4">
    <source>
        <dbReference type="PROSITE" id="PS50200"/>
    </source>
</evidence>
<dbReference type="InterPro" id="IPR045046">
    <property type="entry name" value="Vps9-like"/>
</dbReference>
<feature type="compositionally biased region" description="Low complexity" evidence="3">
    <location>
        <begin position="994"/>
        <end position="1005"/>
    </location>
</feature>
<feature type="compositionally biased region" description="Polar residues" evidence="3">
    <location>
        <begin position="110"/>
        <end position="120"/>
    </location>
</feature>
<dbReference type="Pfam" id="PF23268">
    <property type="entry name" value="RIN1"/>
    <property type="match status" value="1"/>
</dbReference>
<feature type="domain" description="Ras-associating" evidence="4">
    <location>
        <begin position="1370"/>
        <end position="1445"/>
    </location>
</feature>
<feature type="compositionally biased region" description="Low complexity" evidence="3">
    <location>
        <begin position="436"/>
        <end position="473"/>
    </location>
</feature>
<feature type="region of interest" description="Disordered" evidence="3">
    <location>
        <begin position="425"/>
        <end position="505"/>
    </location>
</feature>
<dbReference type="InterPro" id="IPR029071">
    <property type="entry name" value="Ubiquitin-like_domsf"/>
</dbReference>
<dbReference type="SUPFAM" id="SSF55550">
    <property type="entry name" value="SH2 domain"/>
    <property type="match status" value="1"/>
</dbReference>
<dbReference type="Pfam" id="PF00788">
    <property type="entry name" value="RA"/>
    <property type="match status" value="1"/>
</dbReference>
<dbReference type="PROSITE" id="PS51205">
    <property type="entry name" value="VPS9"/>
    <property type="match status" value="1"/>
</dbReference>
<dbReference type="PROSITE" id="PS50200">
    <property type="entry name" value="RA"/>
    <property type="match status" value="1"/>
</dbReference>
<comment type="caution">
    <text evidence="6">The sequence shown here is derived from an EMBL/GenBank/DDBJ whole genome shotgun (WGS) entry which is preliminary data.</text>
</comment>
<dbReference type="InterPro" id="IPR000980">
    <property type="entry name" value="SH2"/>
</dbReference>
<protein>
    <submittedName>
        <fullName evidence="6">E3 ubiquitin protein ligase rin2</fullName>
    </submittedName>
</protein>
<evidence type="ECO:0000256" key="2">
    <source>
        <dbReference type="ARBA" id="ARBA00022468"/>
    </source>
</evidence>
<keyword evidence="2" id="KW-0343">GTPase activation</keyword>
<evidence type="ECO:0000313" key="7">
    <source>
        <dbReference type="Proteomes" id="UP000887458"/>
    </source>
</evidence>
<dbReference type="EMBL" id="NJHN03000032">
    <property type="protein sequence ID" value="KAH9423517.1"/>
    <property type="molecule type" value="Genomic_DNA"/>
</dbReference>
<evidence type="ECO:0000313" key="6">
    <source>
        <dbReference type="EMBL" id="KAH9423517.1"/>
    </source>
</evidence>
<dbReference type="CDD" id="cd01776">
    <property type="entry name" value="RA_Rin"/>
    <property type="match status" value="1"/>
</dbReference>
<dbReference type="PANTHER" id="PTHR23101:SF104">
    <property type="entry name" value="PROTEIN SPRINT"/>
    <property type="match status" value="1"/>
</dbReference>
<comment type="similarity">
    <text evidence="1">Belongs to the RIN (Ras interaction/interference) family.</text>
</comment>
<feature type="region of interest" description="Disordered" evidence="3">
    <location>
        <begin position="95"/>
        <end position="139"/>
    </location>
</feature>
<dbReference type="SMART" id="SM00314">
    <property type="entry name" value="RA"/>
    <property type="match status" value="1"/>
</dbReference>
<feature type="domain" description="VPS9" evidence="5">
    <location>
        <begin position="1127"/>
        <end position="1286"/>
    </location>
</feature>
<organism evidence="6 7">
    <name type="scientific">Dermatophagoides pteronyssinus</name>
    <name type="common">European house dust mite</name>
    <dbReference type="NCBI Taxonomy" id="6956"/>
    <lineage>
        <taxon>Eukaryota</taxon>
        <taxon>Metazoa</taxon>
        <taxon>Ecdysozoa</taxon>
        <taxon>Arthropoda</taxon>
        <taxon>Chelicerata</taxon>
        <taxon>Arachnida</taxon>
        <taxon>Acari</taxon>
        <taxon>Acariformes</taxon>
        <taxon>Sarcoptiformes</taxon>
        <taxon>Astigmata</taxon>
        <taxon>Psoroptidia</taxon>
        <taxon>Analgoidea</taxon>
        <taxon>Pyroglyphidae</taxon>
        <taxon>Dermatophagoidinae</taxon>
        <taxon>Dermatophagoides</taxon>
    </lineage>
</organism>
<reference evidence="6 7" key="1">
    <citation type="journal article" date="2018" name="J. Allergy Clin. Immunol.">
        <title>High-quality assembly of Dermatophagoides pteronyssinus genome and transcriptome reveals a wide range of novel allergens.</title>
        <authorList>
            <person name="Liu X.Y."/>
            <person name="Yang K.Y."/>
            <person name="Wang M.Q."/>
            <person name="Kwok J.S."/>
            <person name="Zeng X."/>
            <person name="Yang Z."/>
            <person name="Xiao X.J."/>
            <person name="Lau C.P."/>
            <person name="Li Y."/>
            <person name="Huang Z.M."/>
            <person name="Ba J.G."/>
            <person name="Yim A.K."/>
            <person name="Ouyang C.Y."/>
            <person name="Ngai S.M."/>
            <person name="Chan T.F."/>
            <person name="Leung E.L."/>
            <person name="Liu L."/>
            <person name="Liu Z.G."/>
            <person name="Tsui S.K."/>
        </authorList>
    </citation>
    <scope>NUCLEOTIDE SEQUENCE [LARGE SCALE GENOMIC DNA]</scope>
    <source>
        <strain evidence="6">Derp</strain>
    </source>
</reference>
<feature type="compositionally biased region" description="Low complexity" evidence="3">
    <location>
        <begin position="486"/>
        <end position="501"/>
    </location>
</feature>
<dbReference type="SMART" id="SM00167">
    <property type="entry name" value="VPS9"/>
    <property type="match status" value="1"/>
</dbReference>
<dbReference type="Pfam" id="PF02204">
    <property type="entry name" value="VPS9"/>
    <property type="match status" value="1"/>
</dbReference>